<dbReference type="GeneID" id="9626467"/>
<dbReference type="GO" id="GO:0000724">
    <property type="term" value="P:double-strand break repair via homologous recombination"/>
    <property type="evidence" value="ECO:0007669"/>
    <property type="project" value="TreeGrafter"/>
</dbReference>
<keyword evidence="4" id="KW-0964">Secreted</keyword>
<keyword evidence="6 8" id="KW-0472">Membrane</keyword>
<feature type="transmembrane region" description="Helical" evidence="8">
    <location>
        <begin position="3189"/>
        <end position="3208"/>
    </location>
</feature>
<organism evidence="10">
    <name type="scientific">Volvox carteri f. nagariensis</name>
    <dbReference type="NCBI Taxonomy" id="3068"/>
    <lineage>
        <taxon>Eukaryota</taxon>
        <taxon>Viridiplantae</taxon>
        <taxon>Chlorophyta</taxon>
        <taxon>core chlorophytes</taxon>
        <taxon>Chlorophyceae</taxon>
        <taxon>CS clade</taxon>
        <taxon>Chlamydomonadales</taxon>
        <taxon>Volvocaceae</taxon>
        <taxon>Volvox</taxon>
    </lineage>
</organism>
<dbReference type="PANTHER" id="PTHR19862">
    <property type="entry name" value="WD REPEAT-CONTAINING PROTEIN 48"/>
    <property type="match status" value="1"/>
</dbReference>
<dbReference type="GO" id="GO:0043130">
    <property type="term" value="F:ubiquitin binding"/>
    <property type="evidence" value="ECO:0007669"/>
    <property type="project" value="TreeGrafter"/>
</dbReference>
<dbReference type="InterPro" id="IPR006626">
    <property type="entry name" value="PbH1"/>
</dbReference>
<dbReference type="Pfam" id="PF02415">
    <property type="entry name" value="Chlam_PMP"/>
    <property type="match status" value="1"/>
</dbReference>
<evidence type="ECO:0000256" key="8">
    <source>
        <dbReference type="SAM" id="Phobius"/>
    </source>
</evidence>
<dbReference type="NCBIfam" id="TIGR01376">
    <property type="entry name" value="POMP_repeat"/>
    <property type="match status" value="1"/>
</dbReference>
<dbReference type="InterPro" id="IPR051246">
    <property type="entry name" value="WDR48"/>
</dbReference>
<evidence type="ECO:0000313" key="9">
    <source>
        <dbReference type="EMBL" id="EFJ43308.1"/>
    </source>
</evidence>
<keyword evidence="5" id="KW-0732">Signal</keyword>
<dbReference type="InterPro" id="IPR011050">
    <property type="entry name" value="Pectin_lyase_fold/virulence"/>
</dbReference>
<comment type="subcellular location">
    <subcellularLocation>
        <location evidence="1">Cell envelope</location>
    </subcellularLocation>
    <subcellularLocation>
        <location evidence="2">Cell outer membrane</location>
    </subcellularLocation>
    <subcellularLocation>
        <location evidence="3">Secreted</location>
    </subcellularLocation>
</comment>
<dbReference type="SUPFAM" id="SSF51126">
    <property type="entry name" value="Pectin lyase-like"/>
    <property type="match status" value="3"/>
</dbReference>
<dbReference type="KEGG" id="vcn:VOLCADRAFT_96559"/>
<evidence type="ECO:0000256" key="5">
    <source>
        <dbReference type="ARBA" id="ARBA00022729"/>
    </source>
</evidence>
<evidence type="ECO:0008006" key="11">
    <source>
        <dbReference type="Google" id="ProtNLM"/>
    </source>
</evidence>
<dbReference type="OrthoDB" id="548080at2759"/>
<sequence length="3552" mass="372296">MSRFVTCADKCSKAAACRWRLVASNHLLVEYISAPGMLRPVGGDREKTKKRSAAIVSKWMAHGTIGDMTGGDMRAQLGAIKRGFGEEQVQAVAWDFGRWLGGKMARRSMVRTTASGTRPWMRTSRRRLTRESILAELWLADPVIDWKHGSTSSGALLFVIMLTAVAQDYDSRLERADAELDRSTRTCRIVLVGHPTPAAGASFSVSEFNLHCWLATPVGGTDSATSNGSNNTDALVEVRLGQSLLNFVLSSGAMSNMLGVNIDLSASARPAVEQSQVSGAQAPTYGSYGYSSSSLGTGKVRALDGNGTLGPEDWGLDIVNVPHLQLVDSVVSGIPLSSVGPLLQILNCSTLTTRNVTLEALHRPPDVMDRVYGAVRVTRVQAANLDGIQCSDVQGAMGWACLLLQANPRGTVSLSNSLFVNNSAEDVQQIASAEEGTSDQKEPALRPLLTCRNNGYSDTDFLAAGYGAVLIVYNAQCDASVRNKAMVLVHRTVMSYNSGGCGAGIAVRNPPERRLTDEGKWCNAAPIDLYFAVTECTFTHNTADMDGGAIHCSNVVNGTLYSNISDGSVLSFNTAGGRGGGAYLRSINIEYVDVTSSEVSYNKATGGSIGNKDGGGGLYLTSTNSLRALTIYNSTVNENSAALFGGAVAVNILGDGTGDTAGDGGSLLLTGSSLRNNAAGLHGGAMYVFTGAKATSTPIRFAADEGSILSGNQASFRGGAIAIDGGAAGDMLLQLSGGSKLFHNAALDGSGGAVYINCARIRSLNATDATISGNNATCRNTYTCGGGGGIYMYTTKGPMPHISFSGQTLFANNTADRNGGALFVFHDSSNTDSGHGIFLNGSTFVGNIASTGSGGAVFVKQSSGGLATLQMSNTSFLSNVGLCQGGAVFLNISGTVPINQPAGELINGTLGSVVITDNSVLAYNSVPRRIQSTECPLVSSDGGAIYIAANRIDLPLTVAGRSSIIENSAASSGGAIYVQALTFLPQGGFIISDRSNVSSNTAGGSGGAVHLSTSYKGSDDGYNVSVLNSSVANNFASAGGFLYFSTPSLNLRLRTAGSRVVGNRALNYGGGIYVQSSDGMLNATVEDRSLIALNEAGIDGGALYFINGQAFDLYVTGESSILRNQALSNGGGMYVVIAKKISGTARGAGIFINESSTISSNTAISGGGGAIYVKGLLYNFSVDGLSRIENNIAGGDGGAVFLDALSGAANAGDESYIGNVTWDGMSTLLNNSAGGKGGGLYALAKTVEISVLGASSWSNNNAKDDGGVLYVDTGDYIGDASRILTSGRTQLCNNSALNGGAFYIRGFAELTISNESSIINNTAGYDGGAIYLAQLPPGLRIHSCKSSENMAARGSGGVLFVSTVAPKLLPQATRPNCVLPLRTMSVSVARSLFASNTAGAADGGAFFFKPHGTCGDDTQLFLNIDDSVFVGNTATGAGGAVALRDASLTKSRITINGTTFSNNSAGAMTGDFTSLASFGGAVLVWREPTAGTRSNFNDVCQLTIGHTTFEANSCNGGSGGAVMAISCGSTFSGCNFTSNRAMLSGGAIGALHMARSTATLMLPTTTTLAAATAGLDVGQQCQQGMSAQQRRHLLRQSPMSSMHHRDLMQAEMLQTSTDDYSGGKGDANTTDDVRLKLLHGSSTTCTNSLYRNANWSVSLTDCSFDHNIADLEYGGALYLYASSDAGRIHIASCNFTRNAAAQRLAGAALLAARGIGTTVHVSGSSFVGNTVEVASAGGLYTMIGAGACAEVVNVSMNKNEAAISGGAGIFDVRSKGVLLLLNVTAVNNTAIGGNAGAIQLQIERDADVLLNGCNFVNNRASGNGGAVLLDAICSSSVTLQETFMTRNEAGLSGGALYVSYSSKGDGSATSGGASGFPRLPAQACSNMSDPQRQALLHLVRLESNTARRQGGAIFLARAGTLNILNSTMLLNRACEGGGSLAAQNCSSLVLRHSLIAGNSASGTGGGFYANGCRRLLLEYLNFTGNVAGVSGGGLTISGSPIQVPVQKQDISAKVEEGDASEYTSMLLHRVRVSSNSVSESVTNMDVCGNDVEGVEHLGGKGMGGGLSITGKTVGVLSRSNLEESNYALFGTSIASTQRCYPANGTSSSTALTTLQVTDPIEMQDWDRTWMQLDMLAAMQCWILQLSDTLLPSVAFTGSAAAAAMDEEQSGATPSGSWALGQAGQLHSVRAIHYPPHVINCSILNSVQNATRSERATRRLPALWPDEMMIRTIWVDDFLASALHARCSPGNETIEHLVKALSQAEQSGMHDFDIGRTVMDRLVESRTKRINSAEFFAGQVLGLVTANGTVREAAEIAADMGGLSHKRFAQLTSQLSQCMSFPTLYTGPERQKLLMQLPYIALPATYIGLRFADADTSTSQRLQLQPGVVFNLTAQLYDMFGQRVVWDIAPSTISLALRPRTSPDATYNATVADGSAPLLDNDVANLDAGLNRSLTVSVVNGSATWEGVKAYAWPGFYSLMLSFSSNYSSYVKVTPLEMTLEVIPCRVGETLDLSRSNYKPSWTGCKTCPSGQYGLWHDDRPSLTAISVVGGDLSGATVTAGGASGNQGIYYQRMNATLYAQDSACRICPINAVCLGGAVIVPTPGYWHSAANSTKIHTCPNPSACNFDGDVKMFPDWLYSMVLQSEYRTKLLARCQLEWYASTLGPVPQGRNGTTTLDLTSHARELMQLLQNSSIDLLPAVLLNSDNPAFQMRAPDLPRCLVSGLPSGHPDSYMQQQCAEGYTGNLCAACVPGYSIDSAFNCKRCPQVARTVGLGLMSFFSSVGLILFTTVANFAEGFGEKKGEHLAQMLAAGGKAGERVEMGDVVKVIVLHLQYLIIENYLVYSPSCLLPGRDSAGQAFIQWLAGILTPCAVATVSMLLWALRYAYPLRKIVSRAVMDAARSAWMAMVYVHKRCPNRSLRYVTQPAAVCTDNTAPTASCGRVPEHSHVNISMPGSNNGSTSLIAHAGSIGLRDAFKHVGVIAFDAEDAAVPPAAGPPLPSCPAGPAACTQPQPAELPVTASVAFTIDSNTLDTASATKLPQLPSLPTVPSGDCRRVAGLPHLHFRDPNAAAAASRELGRLVNRDIPGMHHDEDPGAAGGSTAVRPTSLLPGANSVNLLAGAPSSVSPCAPPNMPYYLAHPSEATHRRVPKALSYKGSLADAIKTLQKLRALAASTQLTSQATFVQVDKAMSLVEQLGVVLMAAVFILYPSWAHAALSTFACYPIDGGEGPFPETQQAQWRHGYWLRNMQAMCYSGDHLHVYVPIGVVAVVVFCVLPPLVSFIFVWRVRGRLEDAHVRKVYGFLYKRYKPRFIWWETVLQLETLILVSVEVLGRGLSVSYQALLLLAVFTVIALINVSCAPLLSRLLVIMEFMSLGTLSLTITLSLYFTVGDGLNPIAEALTGTAQVMQQKLAVISLTHGNVNPRGSDSGEARSSSCGGDTKRVAQPALLNRLASHWRGESAAAPAGVAASSKEATMGRYRNHSDGLGDIGSRGCRAGSDSPPVGTSVRGLDMARATICLQDSLNSSALDPTYDAPNTAKPGQVWIALDDGKR</sequence>
<evidence type="ECO:0000313" key="10">
    <source>
        <dbReference type="Proteomes" id="UP000001058"/>
    </source>
</evidence>
<accession>D8UAF1</accession>
<dbReference type="SMART" id="SM00710">
    <property type="entry name" value="PbH1"/>
    <property type="match status" value="23"/>
</dbReference>
<dbReference type="InterPro" id="IPR003368">
    <property type="entry name" value="POMP_repeat"/>
</dbReference>
<evidence type="ECO:0000256" key="2">
    <source>
        <dbReference type="ARBA" id="ARBA00004442"/>
    </source>
</evidence>
<feature type="transmembrane region" description="Helical" evidence="8">
    <location>
        <begin position="3337"/>
        <end position="3358"/>
    </location>
</feature>
<evidence type="ECO:0000256" key="4">
    <source>
        <dbReference type="ARBA" id="ARBA00022525"/>
    </source>
</evidence>
<dbReference type="Proteomes" id="UP000001058">
    <property type="component" value="Unassembled WGS sequence"/>
</dbReference>
<keyword evidence="8" id="KW-0812">Transmembrane</keyword>
<dbReference type="PANTHER" id="PTHR19862:SF14">
    <property type="entry name" value="WD REPEAT-CONTAINING PROTEIN 48"/>
    <property type="match status" value="1"/>
</dbReference>
<proteinExistence type="predicted"/>
<feature type="transmembrane region" description="Helical" evidence="8">
    <location>
        <begin position="3311"/>
        <end position="3331"/>
    </location>
</feature>
<evidence type="ECO:0000256" key="7">
    <source>
        <dbReference type="ARBA" id="ARBA00023237"/>
    </source>
</evidence>
<keyword evidence="7" id="KW-0998">Cell outer membrane</keyword>
<evidence type="ECO:0000256" key="3">
    <source>
        <dbReference type="ARBA" id="ARBA00004613"/>
    </source>
</evidence>
<reference evidence="9 10" key="1">
    <citation type="journal article" date="2010" name="Science">
        <title>Genomic analysis of organismal complexity in the multicellular green alga Volvox carteri.</title>
        <authorList>
            <person name="Prochnik S.E."/>
            <person name="Umen J."/>
            <person name="Nedelcu A.M."/>
            <person name="Hallmann A."/>
            <person name="Miller S.M."/>
            <person name="Nishii I."/>
            <person name="Ferris P."/>
            <person name="Kuo A."/>
            <person name="Mitros T."/>
            <person name="Fritz-Laylin L.K."/>
            <person name="Hellsten U."/>
            <person name="Chapman J."/>
            <person name="Simakov O."/>
            <person name="Rensing S.A."/>
            <person name="Terry A."/>
            <person name="Pangilinan J."/>
            <person name="Kapitonov V."/>
            <person name="Jurka J."/>
            <person name="Salamov A."/>
            <person name="Shapiro H."/>
            <person name="Schmutz J."/>
            <person name="Grimwood J."/>
            <person name="Lindquist E."/>
            <person name="Lucas S."/>
            <person name="Grigoriev I.V."/>
            <person name="Schmitt R."/>
            <person name="Kirk D."/>
            <person name="Rokhsar D.S."/>
        </authorList>
    </citation>
    <scope>NUCLEOTIDE SEQUENCE [LARGE SCALE GENOMIC DNA]</scope>
    <source>
        <strain evidence="10">f. Nagariensis / Eve</strain>
    </source>
</reference>
<name>D8UAF1_VOLCA</name>
<dbReference type="RefSeq" id="XP_002955668.1">
    <property type="nucleotide sequence ID" value="XM_002955622.1"/>
</dbReference>
<feature type="transmembrane region" description="Helical" evidence="8">
    <location>
        <begin position="3260"/>
        <end position="3285"/>
    </location>
</feature>
<evidence type="ECO:0000256" key="1">
    <source>
        <dbReference type="ARBA" id="ARBA00004196"/>
    </source>
</evidence>
<keyword evidence="10" id="KW-1185">Reference proteome</keyword>
<protein>
    <recommendedName>
        <fullName evidence="11">Right handed beta helix domain-containing protein</fullName>
    </recommendedName>
</protein>
<feature type="transmembrane region" description="Helical" evidence="8">
    <location>
        <begin position="3365"/>
        <end position="3387"/>
    </location>
</feature>
<keyword evidence="8" id="KW-1133">Transmembrane helix</keyword>
<dbReference type="InParanoid" id="D8UAF1"/>
<dbReference type="EMBL" id="GL378374">
    <property type="protein sequence ID" value="EFJ43308.1"/>
    <property type="molecule type" value="Genomic_DNA"/>
</dbReference>
<gene>
    <name evidence="9" type="ORF">VOLCADRAFT_96559</name>
</gene>
<evidence type="ECO:0000256" key="6">
    <source>
        <dbReference type="ARBA" id="ARBA00023136"/>
    </source>
</evidence>
<feature type="transmembrane region" description="Helical" evidence="8">
    <location>
        <begin position="2862"/>
        <end position="2882"/>
    </location>
</feature>
<dbReference type="GO" id="GO:0005576">
    <property type="term" value="C:extracellular region"/>
    <property type="evidence" value="ECO:0007669"/>
    <property type="project" value="UniProtKB-SubCell"/>
</dbReference>